<dbReference type="InterPro" id="IPR055437">
    <property type="entry name" value="TMEM131L_Ig_5"/>
</dbReference>
<feature type="repeat" description="WD" evidence="9">
    <location>
        <begin position="1899"/>
        <end position="1936"/>
    </location>
</feature>
<evidence type="ECO:0000259" key="15">
    <source>
        <dbReference type="Pfam" id="PF24495"/>
    </source>
</evidence>
<dbReference type="Pfam" id="PF24499">
    <property type="entry name" value="Ig_TMEM131L_4"/>
    <property type="match status" value="1"/>
</dbReference>
<dbReference type="InterPro" id="IPR039877">
    <property type="entry name" value="TMEM131-like"/>
</dbReference>
<keyword evidence="5" id="KW-0732">Signal</keyword>
<dbReference type="Gene3D" id="2.130.10.10">
    <property type="entry name" value="YVTN repeat-like/Quinoprotein amine dehydrogenase"/>
    <property type="match status" value="2"/>
</dbReference>
<keyword evidence="3 9" id="KW-0853">WD repeat</keyword>
<feature type="repeat" description="WD" evidence="9">
    <location>
        <begin position="2466"/>
        <end position="2508"/>
    </location>
</feature>
<feature type="region of interest" description="Disordered" evidence="10">
    <location>
        <begin position="1784"/>
        <end position="1803"/>
    </location>
</feature>
<dbReference type="SMART" id="SM00320">
    <property type="entry name" value="WD40"/>
    <property type="match status" value="11"/>
</dbReference>
<evidence type="ECO:0000259" key="13">
    <source>
        <dbReference type="Pfam" id="PF23775"/>
    </source>
</evidence>
<feature type="region of interest" description="Disordered" evidence="10">
    <location>
        <begin position="1167"/>
        <end position="1194"/>
    </location>
</feature>
<dbReference type="GeneID" id="111125783"/>
<dbReference type="InterPro" id="IPR055435">
    <property type="entry name" value="Ig_TMEM131L_3"/>
</dbReference>
<feature type="domain" description="Transmembrane protein 131-like N-terminal" evidence="11">
    <location>
        <begin position="83"/>
        <end position="166"/>
    </location>
</feature>
<organism evidence="19 20">
    <name type="scientific">Crassostrea virginica</name>
    <name type="common">Eastern oyster</name>
    <dbReference type="NCBI Taxonomy" id="6565"/>
    <lineage>
        <taxon>Eukaryota</taxon>
        <taxon>Metazoa</taxon>
        <taxon>Spiralia</taxon>
        <taxon>Lophotrochozoa</taxon>
        <taxon>Mollusca</taxon>
        <taxon>Bivalvia</taxon>
        <taxon>Autobranchia</taxon>
        <taxon>Pteriomorphia</taxon>
        <taxon>Ostreida</taxon>
        <taxon>Ostreoidea</taxon>
        <taxon>Ostreidae</taxon>
        <taxon>Crassostrea</taxon>
    </lineage>
</organism>
<evidence type="ECO:0000313" key="20">
    <source>
        <dbReference type="RefSeq" id="XP_022325611.1"/>
    </source>
</evidence>
<dbReference type="PANTHER" id="PTHR22050:SF0">
    <property type="entry name" value="TRANSMEMBRANE PROTEIN 131 HOMOLOG"/>
    <property type="match status" value="1"/>
</dbReference>
<feature type="domain" description="TMEM131 second Ig-like" evidence="15">
    <location>
        <begin position="183"/>
        <end position="272"/>
    </location>
</feature>
<dbReference type="Proteomes" id="UP000694844">
    <property type="component" value="Chromosome 3"/>
</dbReference>
<evidence type="ECO:0000256" key="9">
    <source>
        <dbReference type="PROSITE-ProRule" id="PRU00221"/>
    </source>
</evidence>
<dbReference type="KEGG" id="cvn:111125783"/>
<dbReference type="Pfam" id="PF12371">
    <property type="entry name" value="TMEM131_like_N"/>
    <property type="match status" value="1"/>
</dbReference>
<evidence type="ECO:0000256" key="2">
    <source>
        <dbReference type="ARBA" id="ARBA00006682"/>
    </source>
</evidence>
<dbReference type="Gene3D" id="2.60.40.10">
    <property type="entry name" value="Immunoglobulins"/>
    <property type="match status" value="1"/>
</dbReference>
<feature type="domain" description="Gem-associated protein 5 RBS" evidence="14">
    <location>
        <begin position="3043"/>
        <end position="3143"/>
    </location>
</feature>
<evidence type="ECO:0000256" key="7">
    <source>
        <dbReference type="ARBA" id="ARBA00022989"/>
    </source>
</evidence>
<dbReference type="Pfam" id="PF00400">
    <property type="entry name" value="WD40"/>
    <property type="match status" value="1"/>
</dbReference>
<dbReference type="InterPro" id="IPR022113">
    <property type="entry name" value="TMEM131L_N"/>
</dbReference>
<feature type="domain" description="Gem-associated protein 5 second beta-propeller" evidence="13">
    <location>
        <begin position="2219"/>
        <end position="2533"/>
    </location>
</feature>
<feature type="region of interest" description="Disordered" evidence="10">
    <location>
        <begin position="2552"/>
        <end position="2609"/>
    </location>
</feature>
<feature type="compositionally biased region" description="Polar residues" evidence="10">
    <location>
        <begin position="3313"/>
        <end position="3338"/>
    </location>
</feature>
<feature type="compositionally biased region" description="Basic and acidic residues" evidence="10">
    <location>
        <begin position="3263"/>
        <end position="3277"/>
    </location>
</feature>
<dbReference type="Pfam" id="PF23777">
    <property type="entry name" value="GEMI5_RBS"/>
    <property type="match status" value="1"/>
</dbReference>
<protein>
    <submittedName>
        <fullName evidence="20">Uncharacterized protein LOC111125783</fullName>
    </submittedName>
</protein>
<dbReference type="Pfam" id="PF23775">
    <property type="entry name" value="Beta-prop_RIG_2nd"/>
    <property type="match status" value="1"/>
</dbReference>
<keyword evidence="4" id="KW-0812">Transmembrane</keyword>
<dbReference type="SUPFAM" id="SSF50978">
    <property type="entry name" value="WD40 repeat-like"/>
    <property type="match status" value="3"/>
</dbReference>
<feature type="repeat" description="WD" evidence="9">
    <location>
        <begin position="2060"/>
        <end position="2101"/>
    </location>
</feature>
<feature type="compositionally biased region" description="Polar residues" evidence="10">
    <location>
        <begin position="2657"/>
        <end position="2677"/>
    </location>
</feature>
<dbReference type="GO" id="GO:0016020">
    <property type="term" value="C:membrane"/>
    <property type="evidence" value="ECO:0007669"/>
    <property type="project" value="UniProtKB-SubCell"/>
</dbReference>
<dbReference type="Pfam" id="PF23774">
    <property type="entry name" value="TPR_GEMI5"/>
    <property type="match status" value="1"/>
</dbReference>
<feature type="region of interest" description="Disordered" evidence="10">
    <location>
        <begin position="1540"/>
        <end position="1626"/>
    </location>
</feature>
<feature type="domain" description="Gem-associated protein 5 TPR" evidence="12">
    <location>
        <begin position="2750"/>
        <end position="2959"/>
    </location>
</feature>
<dbReference type="Pfam" id="PF24498">
    <property type="entry name" value="Ig_TMEM131L_3"/>
    <property type="match status" value="1"/>
</dbReference>
<comment type="subcellular location">
    <subcellularLocation>
        <location evidence="1">Membrane</location>
        <topology evidence="1">Single-pass type I membrane protein</topology>
    </subcellularLocation>
</comment>
<dbReference type="InterPro" id="IPR019775">
    <property type="entry name" value="WD40_repeat_CS"/>
</dbReference>
<dbReference type="RefSeq" id="XP_022325611.1">
    <property type="nucleotide sequence ID" value="XM_022469903.1"/>
</dbReference>
<dbReference type="OrthoDB" id="168404at2759"/>
<dbReference type="InterPro" id="IPR055436">
    <property type="entry name" value="Ig_TMEM131L_4"/>
</dbReference>
<feature type="compositionally biased region" description="Basic and acidic residues" evidence="10">
    <location>
        <begin position="1348"/>
        <end position="1359"/>
    </location>
</feature>
<dbReference type="PROSITE" id="PS50294">
    <property type="entry name" value="WD_REPEATS_REGION"/>
    <property type="match status" value="1"/>
</dbReference>
<dbReference type="InterPro" id="IPR056420">
    <property type="entry name" value="GEMI5_RBS"/>
</dbReference>
<evidence type="ECO:0000256" key="8">
    <source>
        <dbReference type="ARBA" id="ARBA00023136"/>
    </source>
</evidence>
<feature type="compositionally biased region" description="Low complexity" evidence="10">
    <location>
        <begin position="1555"/>
        <end position="1569"/>
    </location>
</feature>
<feature type="compositionally biased region" description="Low complexity" evidence="10">
    <location>
        <begin position="1386"/>
        <end position="1395"/>
    </location>
</feature>
<gene>
    <name evidence="20" type="primary">LOC111125783</name>
</gene>
<evidence type="ECO:0000259" key="18">
    <source>
        <dbReference type="Pfam" id="PF24501"/>
    </source>
</evidence>
<feature type="region of interest" description="Disordered" evidence="10">
    <location>
        <begin position="2644"/>
        <end position="2682"/>
    </location>
</feature>
<sequence>MARVKCHDRRKMSVECLHIVLLIQSFTQCFLHTLAVESHSQAFVQTDNHLTYIGDGRDINGIPLEVNPGHSYSAENIIYKNSVRLDPPWLDFQERPVGMPYMEQVVVHNTDSRNDLHLLSISGSTVHFHCSFFQEKVVPPGGNTTFDVVFLAREEGNVENTLYIHTSVGSFSYNVFGVGIPNPYRLRPYLGAKVPLNSSFSPIIKIHNPFSSTLQVTEMFSSEGDLHLELPSGDIEAPRSLWEIPPYETKTVMKANFVGRVENNHTAFIRIKTNQEQTNNLVILPVEVEVSSVPGLYSPAEMIDFGIIRTLDDPVTVSLNLVNTGCKPIHIASVSVSPPNEAISIDFRPTKLQPDILRHTPVARITFNAEKALHRKQWSGKIIVKSRNGQHKIVIPYKATVLHGSLVYSSNSTYFFSAREIWNITRAMTFTNTFNFSVVLYNISIPAQYHHFFSILNFTVPFMLKPRKTSTPFYLQFHPNETQLHFTTYITLHTNASTFTIPIVVYNGLLKVIPHRPERFKGQFDFGTMGVNERRSMIFTLQNDNPIDVHIGEITPDMNGTKVFFLGMEKGNGTMLTQKHNITEVDYNFLKIKPYHYAVFRLNLTAPDHEGMFATDMLITTQFEDIWIPIAVRTADGSLIAIPESLHFDKMYPGMVDYRVLQIHSTFQDYMEVIGVTFQPPDSRFYYQPPNTERIHLIPDKANNVGKIYFDAKRDCKDDCYVGLATNTPAGHQWLVGLALFQDAVETDRYLYNKLQQKWRAIQKSNLNTANVTIEVDTNEVRGFLYSAQAHLHWPSLVRKCHIRFPLTQIGNISISDFIVENPGDIPVLIQILPLPLYPNPQIITDLLYRNFRFSTDPGDTIEMDDLDVFTLPDLEQYNPSRQNPVPGYRKHIENSLGVKPHKQSITTILQPGVKVKVRVGFQPKDDISRTSIILIRNNLTIIDAIVIKGQGGRGEMKLSNKKPGSAIPLQFDITEKHLKNCDKKKQAKNTLVPNFTVRRSFTLKNTGELPFFIHSYSINGSPCEGYGFRVLDCEGYEMLPNTSRKIDIAFTPDFTMSRIRRILTIHSSLGPVANYTLQATIPPHTLSRCSAALPRPNWEPVLYYSITCVMAFLLFCILVAAYFEADRIFVADIIRRKIKIANPTQSFDKSKIFDLKQVAGISSTNGHSLPTKVTQVPPSSSQNNNVTNKPVLNLSNGHVEHRSQRESFGSTLLKVFKKLFASKPSRSSNSKKSKVEKTEPVKEEPVQSQQVPKVKSIDVERASANQESEKSNSTQKNRNKKAARRQHSSELLTNQSEVYNSHQETKQNDTSLSFSKQTSSEPCEKVYKNSHKTNTTAGLSDDFVLLEDSKPDPTEVKLKNRKKNRNRPEILPRYMTQGSVDDETSSTSTESSLGEIEEKSSSARDSTPEPQHQPKPKKSKARVVKTTGHYDSTIDDADFELTSKSKGHKRIKSKSKEVYGGDIFHPDSLELPYAMDNLEKKEKSKKKALKLQSLKGDSESSDSRGSQDEPMPNWDMPVNPPDEDLSELAQQTARFAQKHGKNTIPNGLSPDVLSSSSRSSSYSDIVSSTENGKNKDPRRSNTFPGVSPDSLPGAIGTKARTAPVGSGKGRNVWNATPPTTPDPVLGSFGLQTIQETNRLSTAETILSTSAIPSSPRVVSEAPTDPFAPADGLFSGNFMNYSNAPGYEPPQTMMQKLQQDRRIRLQEHRRRVLQEEWPGFDVPPVGSESLWDTEYNPLAAKWSTGTDAPTSLQGTNSLWSTLTNSANSSWNSFVSFTSNWGSQQPNAVPEVTTPTPADSATNSPRPLQEMDLNQQPFSPFNNIADIWGPNASTNTAGWNFPKPEEQMCDLILPPSPQWYCSKIIDFNKKGVVVFGARHDVFVLDASVIPPTYKTQCCLHKERLSSLALNEANVCCSASEDGKVKVWNVDNPAETASEHSLHNGKIGCVAWSSENSCMVISGDEKGQLVCFQYQENRTVCYHPESAAIMYLACSNLVETHIAVGYKTGVILIVEMKEWKDGQVLQRLRGHDEDVFCLAWCPIPGENFKTYQDLDDPNSQLSNGDTEASPPIDFGSCGHLLASSSRDKTIRIWSSMKGRQLAVFKPSKPAQHVREDRTKSWTTLLWNPNNANQIITSSAGGEILRWSLAMEPSQKPESLSSAKVLSHIRPVFCMCVGGADNSLMCSVSMDRQMIFWNLSQAVPICAVPTLGGFVYSAKTSPIDPGRLAIGVGDSMIRLWNMNSAVNPFDVTLLWQGIKSKVTALAWHPAKEGRLAFGTDDGRVGVFDTLSTKPPSISSHYHRRTVYVVAWGPSVTPVSEAQSEPSLAIYSVGDGIILSHDPKKFQNEAQDINSFIFKLNGQKQRVPIRSEISWNPDFSLVAIGNDDGTVEIYQSPSFKLLCVVHIHRKLVNSIQWHPIHNVETSSNQKFFLATSSNEATIQIVDLSSVLGVTAQSEEVVLISEAKTTLFGHNNRIVGLQWSPHDDNKLASVSFDGTARVWDVSNGQTIACYHGHRGRLLCVQWSGSDPDVLFTGGEDFTFHKWRISKNPYSAEEDALRKRKTKSRGGRKKFTRDPDSKITEGEVIGSRSDNQEEVKESRQVNDNKGIESDVALDTDTQAALDELLLKKKAELEGREYVPKQDILAAKVPEEDSKEKSEQVFSTSHSTQDPLNTDSSTTSKENKEYLVKDVKKRRLSKPKSLFPLCGRHENRGKELVLADIVILTQLIYEKAQAEKSTENSVEFDAEEHISLGFYLPDRRAILQCLNWEGQNHKDNDNMDYYYQLEIWKGNINGVLRQARERDELSDWLVAMAPMAAFDTWTTVCEDYATQLEQEGQYHKAATYLLAAHKVYNAIDLFKRHRLFKEAIALAKVRLSPIDPVLEDLYTLWAHQLTKDGNFEQAAKCHLAMQQVQNAAVLLARRYNCTTSLHTAARISMIGNEKQSGMAYAHKLLQQFLLKWEWSQAYAYLKEQKVFQALIAVSGMHELVAKEIQNHHPETFAVEEEKFSKWQTDSKLFLPDFILDNKDRDTLSPWKPWLINGLTFPHHVLRVFYSNLGIVMDTESLEEMYKSLSILQAGKQSQEEIHQLLIQISVDLVLCMLSFLMSETPTAISHLIHAISSLQEAGHYVVMETIIRLFLPLGPKYMLKLQQEITAVRVVISMERKSNYEGAAKVHTIKRYLTEIKDEETVSCGGLRCRELDCLRAYYYLAILNSLNHQQSIRGDEELGNAKQNLAEQEGSPVDPKGTTKLTEVGEKSEIESTLSDNAEKMAPEPVCENKTEVSALTVSEQKMSSSSENGKSSKDNSESSIDVENSVKVSTLTDSASSDQIAAGEISTNEASGVSKADPSARGEVGVTSHGMTASDYQRQCSDSERTDLSQLTLSQLCHLSRGLLWDVQGKRYALMETLGYIHKAISQLLLAQKPNSLSSSQTDIHSETKAERDFGHSHGALLDEERDGLPGIFPRQPFFGSAVMKKRHNSEPLHQLPGVSEDILSHFHQHNHHQPHFSRSYSSEPKAMDASAHREHLCPSHSNQDLKSENSFDICVSCEMLNKSRKVLWEDEPHLGVEHSGKANLTNLINPAKYINVPDEWYNMSADQKYSMPYVTMAILKDEQEYMMHELKRGPDNLQVPFPNPLDSVKLLLSICHAQLKQEDTNWFAERVVAWALKFSVSAQQKETLMDLLHRTLTH</sequence>
<evidence type="ECO:0000259" key="16">
    <source>
        <dbReference type="Pfam" id="PF24498"/>
    </source>
</evidence>
<comment type="similarity">
    <text evidence="2">Belongs to the TMEM131 family.</text>
</comment>
<keyword evidence="7" id="KW-1133">Transmembrane helix</keyword>
<evidence type="ECO:0000313" key="19">
    <source>
        <dbReference type="Proteomes" id="UP000694844"/>
    </source>
</evidence>
<feature type="compositionally biased region" description="Polar residues" evidence="10">
    <location>
        <begin position="1290"/>
        <end position="1322"/>
    </location>
</feature>
<proteinExistence type="inferred from homology"/>
<feature type="compositionally biased region" description="Basic and acidic residues" evidence="10">
    <location>
        <begin position="1234"/>
        <end position="1246"/>
    </location>
</feature>
<dbReference type="InterPro" id="IPR056421">
    <property type="entry name" value="TPR_GEMI5"/>
</dbReference>
<dbReference type="Pfam" id="PF24501">
    <property type="entry name" value="Ig_TMEM131L_5"/>
    <property type="match status" value="1"/>
</dbReference>
<feature type="compositionally biased region" description="Basic and acidic residues" evidence="10">
    <location>
        <begin position="2570"/>
        <end position="2579"/>
    </location>
</feature>
<keyword evidence="19" id="KW-1185">Reference proteome</keyword>
<feature type="compositionally biased region" description="Basic residues" evidence="10">
    <location>
        <begin position="1278"/>
        <end position="1287"/>
    </location>
</feature>
<feature type="domain" description="TMEM131L fifth Ig-like" evidence="18">
    <location>
        <begin position="1006"/>
        <end position="1070"/>
    </location>
</feature>
<evidence type="ECO:0000256" key="6">
    <source>
        <dbReference type="ARBA" id="ARBA00022737"/>
    </source>
</evidence>
<feature type="region of interest" description="Disordered" evidence="10">
    <location>
        <begin position="1482"/>
        <end position="1525"/>
    </location>
</feature>
<evidence type="ECO:0000256" key="1">
    <source>
        <dbReference type="ARBA" id="ARBA00004479"/>
    </source>
</evidence>
<feature type="compositionally biased region" description="Polar residues" evidence="10">
    <location>
        <begin position="3278"/>
        <end position="3289"/>
    </location>
</feature>
<dbReference type="InterPro" id="IPR056424">
    <property type="entry name" value="Beta-prop_GEMI5_2nd"/>
</dbReference>
<evidence type="ECO:0000256" key="4">
    <source>
        <dbReference type="ARBA" id="ARBA00022692"/>
    </source>
</evidence>
<feature type="compositionally biased region" description="Basic residues" evidence="10">
    <location>
        <begin position="1415"/>
        <end position="1424"/>
    </location>
</feature>
<dbReference type="InterPro" id="IPR036322">
    <property type="entry name" value="WD40_repeat_dom_sf"/>
</dbReference>
<evidence type="ECO:0000259" key="14">
    <source>
        <dbReference type="Pfam" id="PF23777"/>
    </source>
</evidence>
<dbReference type="PROSITE" id="PS50082">
    <property type="entry name" value="WD_REPEATS_2"/>
    <property type="match status" value="3"/>
</dbReference>
<evidence type="ECO:0000256" key="10">
    <source>
        <dbReference type="SAM" id="MobiDB-lite"/>
    </source>
</evidence>
<evidence type="ECO:0000256" key="5">
    <source>
        <dbReference type="ARBA" id="ARBA00022729"/>
    </source>
</evidence>
<feature type="domain" description="TMEM131L fourth Ig-like" evidence="17">
    <location>
        <begin position="803"/>
        <end position="952"/>
    </location>
</feature>
<dbReference type="InterPro" id="IPR015943">
    <property type="entry name" value="WD40/YVTN_repeat-like_dom_sf"/>
</dbReference>
<accession>A0A8B8DF82</accession>
<dbReference type="PANTHER" id="PTHR22050">
    <property type="entry name" value="RW1 PROTEIN HOMOLOG"/>
    <property type="match status" value="1"/>
</dbReference>
<dbReference type="InterPro" id="IPR013783">
    <property type="entry name" value="Ig-like_fold"/>
</dbReference>
<feature type="compositionally biased region" description="Basic residues" evidence="10">
    <location>
        <begin position="2556"/>
        <end position="2569"/>
    </location>
</feature>
<evidence type="ECO:0000256" key="3">
    <source>
        <dbReference type="ARBA" id="ARBA00022574"/>
    </source>
</evidence>
<evidence type="ECO:0000259" key="17">
    <source>
        <dbReference type="Pfam" id="PF24499"/>
    </source>
</evidence>
<feature type="domain" description="TMEM131L third Ig-like" evidence="16">
    <location>
        <begin position="417"/>
        <end position="506"/>
    </location>
</feature>
<dbReference type="InterPro" id="IPR001680">
    <property type="entry name" value="WD40_rpt"/>
</dbReference>
<evidence type="ECO:0000259" key="12">
    <source>
        <dbReference type="Pfam" id="PF23774"/>
    </source>
</evidence>
<name>A0A8B8DF82_CRAVI</name>
<feature type="compositionally biased region" description="Basic and acidic residues" evidence="10">
    <location>
        <begin position="1455"/>
        <end position="1469"/>
    </location>
</feature>
<dbReference type="Pfam" id="PF24495">
    <property type="entry name" value="Ig_TMEM131_2"/>
    <property type="match status" value="1"/>
</dbReference>
<feature type="compositionally biased region" description="Basic and acidic residues" evidence="10">
    <location>
        <begin position="1497"/>
        <end position="1508"/>
    </location>
</feature>
<dbReference type="InterPro" id="IPR056311">
    <property type="entry name" value="TMEM131_Ig_2"/>
</dbReference>
<feature type="compositionally biased region" description="Basic and acidic residues" evidence="10">
    <location>
        <begin position="2588"/>
        <end position="2606"/>
    </location>
</feature>
<feature type="region of interest" description="Disordered" evidence="10">
    <location>
        <begin position="1224"/>
        <end position="1469"/>
    </location>
</feature>
<dbReference type="PROSITE" id="PS00678">
    <property type="entry name" value="WD_REPEATS_1"/>
    <property type="match status" value="2"/>
</dbReference>
<keyword evidence="8" id="KW-0472">Membrane</keyword>
<feature type="compositionally biased region" description="Polar residues" evidence="10">
    <location>
        <begin position="1264"/>
        <end position="1277"/>
    </location>
</feature>
<keyword evidence="6" id="KW-0677">Repeat</keyword>
<feature type="region of interest" description="Disordered" evidence="10">
    <location>
        <begin position="3230"/>
        <end position="3357"/>
    </location>
</feature>
<feature type="compositionally biased region" description="Basic and acidic residues" evidence="10">
    <location>
        <begin position="2646"/>
        <end position="2656"/>
    </location>
</feature>
<reference evidence="20" key="1">
    <citation type="submission" date="2025-08" db="UniProtKB">
        <authorList>
            <consortium name="RefSeq"/>
        </authorList>
    </citation>
    <scope>IDENTIFICATION</scope>
    <source>
        <tissue evidence="20">Whole sample</tissue>
    </source>
</reference>
<evidence type="ECO:0000259" key="11">
    <source>
        <dbReference type="Pfam" id="PF12371"/>
    </source>
</evidence>